<keyword evidence="4 9" id="KW-1133">Transmembrane helix</keyword>
<dbReference type="PROSITE" id="PS00086">
    <property type="entry name" value="CYTOCHROME_P450"/>
    <property type="match status" value="1"/>
</dbReference>
<comment type="similarity">
    <text evidence="8">Belongs to the cytochrome P450 family.</text>
</comment>
<dbReference type="PANTHER" id="PTHR24286">
    <property type="entry name" value="CYTOCHROME P450 26"/>
    <property type="match status" value="1"/>
</dbReference>
<evidence type="ECO:0000256" key="3">
    <source>
        <dbReference type="ARBA" id="ARBA00022723"/>
    </source>
</evidence>
<keyword evidence="7 8" id="KW-0349">Heme</keyword>
<dbReference type="PANTHER" id="PTHR24286:SF105">
    <property type="entry name" value="CYTOCHROME P450 85A-LIKE"/>
    <property type="match status" value="1"/>
</dbReference>
<dbReference type="GO" id="GO:0004497">
    <property type="term" value="F:monooxygenase activity"/>
    <property type="evidence" value="ECO:0007669"/>
    <property type="project" value="UniProtKB-KW"/>
</dbReference>
<dbReference type="Pfam" id="PF00067">
    <property type="entry name" value="p450"/>
    <property type="match status" value="1"/>
</dbReference>
<accession>A0AAD8MZZ3</accession>
<dbReference type="GO" id="GO:0016132">
    <property type="term" value="P:brassinosteroid biosynthetic process"/>
    <property type="evidence" value="ECO:0007669"/>
    <property type="project" value="TreeGrafter"/>
</dbReference>
<dbReference type="InterPro" id="IPR002401">
    <property type="entry name" value="Cyt_P450_E_grp-I"/>
</dbReference>
<dbReference type="Proteomes" id="UP001237642">
    <property type="component" value="Unassembled WGS sequence"/>
</dbReference>
<dbReference type="AlphaFoldDB" id="A0AAD8MZZ3"/>
<evidence type="ECO:0000256" key="6">
    <source>
        <dbReference type="ARBA" id="ARBA00023004"/>
    </source>
</evidence>
<dbReference type="Gene3D" id="1.10.630.10">
    <property type="entry name" value="Cytochrome P450"/>
    <property type="match status" value="1"/>
</dbReference>
<name>A0AAD8MZZ3_9APIA</name>
<dbReference type="EMBL" id="JAUIZM010000004">
    <property type="protein sequence ID" value="KAK1389838.1"/>
    <property type="molecule type" value="Genomic_DNA"/>
</dbReference>
<dbReference type="InterPro" id="IPR017972">
    <property type="entry name" value="Cyt_P450_CS"/>
</dbReference>
<dbReference type="GO" id="GO:0005506">
    <property type="term" value="F:iron ion binding"/>
    <property type="evidence" value="ECO:0007669"/>
    <property type="project" value="InterPro"/>
</dbReference>
<dbReference type="GO" id="GO:0020037">
    <property type="term" value="F:heme binding"/>
    <property type="evidence" value="ECO:0007669"/>
    <property type="project" value="InterPro"/>
</dbReference>
<evidence type="ECO:0000256" key="8">
    <source>
        <dbReference type="RuleBase" id="RU000461"/>
    </source>
</evidence>
<evidence type="ECO:0000256" key="1">
    <source>
        <dbReference type="ARBA" id="ARBA00004167"/>
    </source>
</evidence>
<dbReference type="PRINTS" id="PR00385">
    <property type="entry name" value="P450"/>
</dbReference>
<dbReference type="GO" id="GO:0010268">
    <property type="term" value="P:brassinosteroid homeostasis"/>
    <property type="evidence" value="ECO:0007669"/>
    <property type="project" value="TreeGrafter"/>
</dbReference>
<dbReference type="CDD" id="cd11043">
    <property type="entry name" value="CYP90-like"/>
    <property type="match status" value="1"/>
</dbReference>
<reference evidence="10" key="1">
    <citation type="submission" date="2023-02" db="EMBL/GenBank/DDBJ databases">
        <title>Genome of toxic invasive species Heracleum sosnowskyi carries increased number of genes despite the absence of recent whole-genome duplications.</title>
        <authorList>
            <person name="Schelkunov M."/>
            <person name="Shtratnikova V."/>
            <person name="Makarenko M."/>
            <person name="Klepikova A."/>
            <person name="Omelchenko D."/>
            <person name="Novikova G."/>
            <person name="Obukhova E."/>
            <person name="Bogdanov V."/>
            <person name="Penin A."/>
            <person name="Logacheva M."/>
        </authorList>
    </citation>
    <scope>NUCLEOTIDE SEQUENCE</scope>
    <source>
        <strain evidence="10">Hsosn_3</strain>
        <tissue evidence="10">Leaf</tissue>
    </source>
</reference>
<keyword evidence="3 7" id="KW-0479">Metal-binding</keyword>
<keyword evidence="8" id="KW-0503">Monooxygenase</keyword>
<gene>
    <name evidence="10" type="ORF">POM88_018016</name>
</gene>
<sequence length="471" mass="53648">MEGSIMGAFLLVTGLFTFVVLVLKWNELRYRGKSLPPGTMGFPFFGQTAEFLKQGPHFMKAQRARYGSVFKTHILGSPTIVCMDPEVNKYILLNEAKGFVPGYPKAMNKILGKNNIGAVHGSPHKILRGSLLSLIAPTLIKESLLPKIDKTIRFVVNGLDGKTIDIQEKTEEMAYLVSFSQIFCDIEPGSSLYDVLKSEFDKLKIGTLSLPIHFPGTDYYKGLKSSKNILKIVSKIIGERRVSSDPPHKDQLNELLGIIDSKYQLSDEDVINQIITLLYSGYETVSTTTMMVLKYLHDHPKALQELRGEHFRIREGKKPDEPIDWNEYKSMTFTRAVIFEATRLITVVNGVLRRTNEDVELNGFVIPKGWKIYVYTREINYDPFLYPEPFTFNPWRWLQEKGLESHKYNLLFGGGGRLCPGKELAIVKISLFLHYFVTSYRWEEVGEQKLLNFPRVQAPDGLNIRVSSYSN</sequence>
<dbReference type="GO" id="GO:0016125">
    <property type="term" value="P:sterol metabolic process"/>
    <property type="evidence" value="ECO:0007669"/>
    <property type="project" value="TreeGrafter"/>
</dbReference>
<dbReference type="PRINTS" id="PR00463">
    <property type="entry name" value="EP450I"/>
</dbReference>
<keyword evidence="9" id="KW-0472">Membrane</keyword>
<keyword evidence="11" id="KW-1185">Reference proteome</keyword>
<comment type="caution">
    <text evidence="10">The sequence shown here is derived from an EMBL/GenBank/DDBJ whole genome shotgun (WGS) entry which is preliminary data.</text>
</comment>
<dbReference type="GO" id="GO:0016705">
    <property type="term" value="F:oxidoreductase activity, acting on paired donors, with incorporation or reduction of molecular oxygen"/>
    <property type="evidence" value="ECO:0007669"/>
    <property type="project" value="InterPro"/>
</dbReference>
<protein>
    <submittedName>
        <fullName evidence="10">Brassinosteroid-6-oxidase 2</fullName>
    </submittedName>
</protein>
<dbReference type="InterPro" id="IPR001128">
    <property type="entry name" value="Cyt_P450"/>
</dbReference>
<dbReference type="SUPFAM" id="SSF48264">
    <property type="entry name" value="Cytochrome P450"/>
    <property type="match status" value="1"/>
</dbReference>
<keyword evidence="5 8" id="KW-0560">Oxidoreductase</keyword>
<keyword evidence="2 9" id="KW-0812">Transmembrane</keyword>
<keyword evidence="6 7" id="KW-0408">Iron</keyword>
<evidence type="ECO:0000256" key="5">
    <source>
        <dbReference type="ARBA" id="ARBA00023002"/>
    </source>
</evidence>
<feature type="transmembrane region" description="Helical" evidence="9">
    <location>
        <begin position="6"/>
        <end position="23"/>
    </location>
</feature>
<evidence type="ECO:0000313" key="10">
    <source>
        <dbReference type="EMBL" id="KAK1389838.1"/>
    </source>
</evidence>
<comment type="subcellular location">
    <subcellularLocation>
        <location evidence="1">Membrane</location>
        <topology evidence="1">Single-pass membrane protein</topology>
    </subcellularLocation>
</comment>
<reference evidence="10" key="2">
    <citation type="submission" date="2023-05" db="EMBL/GenBank/DDBJ databases">
        <authorList>
            <person name="Schelkunov M.I."/>
        </authorList>
    </citation>
    <scope>NUCLEOTIDE SEQUENCE</scope>
    <source>
        <strain evidence="10">Hsosn_3</strain>
        <tissue evidence="10">Leaf</tissue>
    </source>
</reference>
<evidence type="ECO:0000256" key="7">
    <source>
        <dbReference type="PIRSR" id="PIRSR602401-1"/>
    </source>
</evidence>
<dbReference type="GO" id="GO:0016020">
    <property type="term" value="C:membrane"/>
    <property type="evidence" value="ECO:0007669"/>
    <property type="project" value="UniProtKB-SubCell"/>
</dbReference>
<comment type="cofactor">
    <cofactor evidence="7">
        <name>heme</name>
        <dbReference type="ChEBI" id="CHEBI:30413"/>
    </cofactor>
</comment>
<evidence type="ECO:0000256" key="2">
    <source>
        <dbReference type="ARBA" id="ARBA00022692"/>
    </source>
</evidence>
<dbReference type="GO" id="GO:0009805">
    <property type="term" value="P:coumarin biosynthetic process"/>
    <property type="evidence" value="ECO:0007669"/>
    <property type="project" value="UniProtKB-ARBA"/>
</dbReference>
<dbReference type="InterPro" id="IPR036396">
    <property type="entry name" value="Cyt_P450_sf"/>
</dbReference>
<evidence type="ECO:0000256" key="4">
    <source>
        <dbReference type="ARBA" id="ARBA00022989"/>
    </source>
</evidence>
<proteinExistence type="inferred from homology"/>
<evidence type="ECO:0000256" key="9">
    <source>
        <dbReference type="SAM" id="Phobius"/>
    </source>
</evidence>
<organism evidence="10 11">
    <name type="scientific">Heracleum sosnowskyi</name>
    <dbReference type="NCBI Taxonomy" id="360622"/>
    <lineage>
        <taxon>Eukaryota</taxon>
        <taxon>Viridiplantae</taxon>
        <taxon>Streptophyta</taxon>
        <taxon>Embryophyta</taxon>
        <taxon>Tracheophyta</taxon>
        <taxon>Spermatophyta</taxon>
        <taxon>Magnoliopsida</taxon>
        <taxon>eudicotyledons</taxon>
        <taxon>Gunneridae</taxon>
        <taxon>Pentapetalae</taxon>
        <taxon>asterids</taxon>
        <taxon>campanulids</taxon>
        <taxon>Apiales</taxon>
        <taxon>Apiaceae</taxon>
        <taxon>Apioideae</taxon>
        <taxon>apioid superclade</taxon>
        <taxon>Tordylieae</taxon>
        <taxon>Tordyliinae</taxon>
        <taxon>Heracleum</taxon>
    </lineage>
</organism>
<evidence type="ECO:0000313" key="11">
    <source>
        <dbReference type="Proteomes" id="UP001237642"/>
    </source>
</evidence>
<feature type="binding site" description="axial binding residue" evidence="7">
    <location>
        <position position="419"/>
    </location>
    <ligand>
        <name>heme</name>
        <dbReference type="ChEBI" id="CHEBI:30413"/>
    </ligand>
    <ligandPart>
        <name>Fe</name>
        <dbReference type="ChEBI" id="CHEBI:18248"/>
    </ligandPart>
</feature>